<dbReference type="SUPFAM" id="SSF46689">
    <property type="entry name" value="Homeodomain-like"/>
    <property type="match status" value="1"/>
</dbReference>
<dbReference type="InterPro" id="IPR049445">
    <property type="entry name" value="TetR_SbtR-like_C"/>
</dbReference>
<dbReference type="Gene3D" id="1.10.357.10">
    <property type="entry name" value="Tetracycline Repressor, domain 2"/>
    <property type="match status" value="1"/>
</dbReference>
<dbReference type="Pfam" id="PF21597">
    <property type="entry name" value="TetR_C_43"/>
    <property type="match status" value="1"/>
</dbReference>
<organism evidence="7 8">
    <name type="scientific">Plantactinospora solaniradicis</name>
    <dbReference type="NCBI Taxonomy" id="1723736"/>
    <lineage>
        <taxon>Bacteria</taxon>
        <taxon>Bacillati</taxon>
        <taxon>Actinomycetota</taxon>
        <taxon>Actinomycetes</taxon>
        <taxon>Micromonosporales</taxon>
        <taxon>Micromonosporaceae</taxon>
        <taxon>Plantactinospora</taxon>
    </lineage>
</organism>
<dbReference type="RefSeq" id="WP_377429283.1">
    <property type="nucleotide sequence ID" value="NZ_JBHSPR010000040.1"/>
</dbReference>
<comment type="caution">
    <text evidence="7">The sequence shown here is derived from an EMBL/GenBank/DDBJ whole genome shotgun (WGS) entry which is preliminary data.</text>
</comment>
<accession>A0ABW1KK93</accession>
<feature type="region of interest" description="Disordered" evidence="5">
    <location>
        <begin position="1"/>
        <end position="25"/>
    </location>
</feature>
<proteinExistence type="predicted"/>
<evidence type="ECO:0000259" key="6">
    <source>
        <dbReference type="PROSITE" id="PS50977"/>
    </source>
</evidence>
<dbReference type="Proteomes" id="UP001596203">
    <property type="component" value="Unassembled WGS sequence"/>
</dbReference>
<feature type="domain" description="HTH tetR-type" evidence="6">
    <location>
        <begin position="23"/>
        <end position="82"/>
    </location>
</feature>
<evidence type="ECO:0000256" key="4">
    <source>
        <dbReference type="PROSITE-ProRule" id="PRU00335"/>
    </source>
</evidence>
<dbReference type="InterPro" id="IPR036271">
    <property type="entry name" value="Tet_transcr_reg_TetR-rel_C_sf"/>
</dbReference>
<protein>
    <submittedName>
        <fullName evidence="7">TetR/AcrR family transcriptional regulator</fullName>
    </submittedName>
</protein>
<dbReference type="PROSITE" id="PS50977">
    <property type="entry name" value="HTH_TETR_2"/>
    <property type="match status" value="1"/>
</dbReference>
<evidence type="ECO:0000256" key="5">
    <source>
        <dbReference type="SAM" id="MobiDB-lite"/>
    </source>
</evidence>
<dbReference type="InterPro" id="IPR009057">
    <property type="entry name" value="Homeodomain-like_sf"/>
</dbReference>
<feature type="DNA-binding region" description="H-T-H motif" evidence="4">
    <location>
        <begin position="45"/>
        <end position="64"/>
    </location>
</feature>
<keyword evidence="2 4" id="KW-0238">DNA-binding</keyword>
<evidence type="ECO:0000256" key="2">
    <source>
        <dbReference type="ARBA" id="ARBA00023125"/>
    </source>
</evidence>
<dbReference type="PANTHER" id="PTHR30055:SF234">
    <property type="entry name" value="HTH-TYPE TRANSCRIPTIONAL REGULATOR BETI"/>
    <property type="match status" value="1"/>
</dbReference>
<dbReference type="Pfam" id="PF00440">
    <property type="entry name" value="TetR_N"/>
    <property type="match status" value="1"/>
</dbReference>
<dbReference type="EMBL" id="JBHSPR010000040">
    <property type="protein sequence ID" value="MFC6021268.1"/>
    <property type="molecule type" value="Genomic_DNA"/>
</dbReference>
<keyword evidence="3" id="KW-0804">Transcription</keyword>
<name>A0ABW1KK93_9ACTN</name>
<keyword evidence="1" id="KW-0805">Transcription regulation</keyword>
<dbReference type="SUPFAM" id="SSF48498">
    <property type="entry name" value="Tetracyclin repressor-like, C-terminal domain"/>
    <property type="match status" value="1"/>
</dbReference>
<dbReference type="InterPro" id="IPR001647">
    <property type="entry name" value="HTH_TetR"/>
</dbReference>
<reference evidence="8" key="1">
    <citation type="journal article" date="2019" name="Int. J. Syst. Evol. Microbiol.">
        <title>The Global Catalogue of Microorganisms (GCM) 10K type strain sequencing project: providing services to taxonomists for standard genome sequencing and annotation.</title>
        <authorList>
            <consortium name="The Broad Institute Genomics Platform"/>
            <consortium name="The Broad Institute Genome Sequencing Center for Infectious Disease"/>
            <person name="Wu L."/>
            <person name="Ma J."/>
        </authorList>
    </citation>
    <scope>NUCLEOTIDE SEQUENCE [LARGE SCALE GENOMIC DNA]</scope>
    <source>
        <strain evidence="8">ZS-35-S2</strain>
    </source>
</reference>
<evidence type="ECO:0000313" key="8">
    <source>
        <dbReference type="Proteomes" id="UP001596203"/>
    </source>
</evidence>
<gene>
    <name evidence="7" type="ORF">ACFP2T_34475</name>
</gene>
<dbReference type="PANTHER" id="PTHR30055">
    <property type="entry name" value="HTH-TYPE TRANSCRIPTIONAL REGULATOR RUTR"/>
    <property type="match status" value="1"/>
</dbReference>
<dbReference type="InterPro" id="IPR050109">
    <property type="entry name" value="HTH-type_TetR-like_transc_reg"/>
</dbReference>
<dbReference type="PRINTS" id="PR00455">
    <property type="entry name" value="HTHTETR"/>
</dbReference>
<evidence type="ECO:0000256" key="3">
    <source>
        <dbReference type="ARBA" id="ARBA00023163"/>
    </source>
</evidence>
<feature type="region of interest" description="Disordered" evidence="5">
    <location>
        <begin position="200"/>
        <end position="233"/>
    </location>
</feature>
<evidence type="ECO:0000256" key="1">
    <source>
        <dbReference type="ARBA" id="ARBA00023015"/>
    </source>
</evidence>
<evidence type="ECO:0000313" key="7">
    <source>
        <dbReference type="EMBL" id="MFC6021268.1"/>
    </source>
</evidence>
<keyword evidence="8" id="KW-1185">Reference proteome</keyword>
<feature type="compositionally biased region" description="Basic and acidic residues" evidence="5">
    <location>
        <begin position="15"/>
        <end position="25"/>
    </location>
</feature>
<sequence length="233" mass="25618">MDEEASATGTARRPQRAERSDSLRNREKLVATARTLFATEGLGAPMDKIATGAGVGPGTLYRHFPSRLKLWEAVLEEPLRAQLELVERAVANPDRWAGAAGYIMETCALEAERGGYLNLMTVRFDGAPRLLAIREQIQRRIEELFGQAREAGAVRADFTVEDLIFITLSNSRVAEVTRAVAPGAWRRNAELFLDSIRPERAHPLSQPPMKPSQVASSMMRPALRRGDGVAGTP</sequence>